<evidence type="ECO:0000256" key="2">
    <source>
        <dbReference type="SAM" id="Phobius"/>
    </source>
</evidence>
<evidence type="ECO:0000256" key="1">
    <source>
        <dbReference type="SAM" id="MobiDB-lite"/>
    </source>
</evidence>
<keyword evidence="2" id="KW-0472">Membrane</keyword>
<dbReference type="KEGG" id="cliz:G7Y31_00845"/>
<keyword evidence="4" id="KW-1185">Reference proteome</keyword>
<keyword evidence="2" id="KW-1133">Transmembrane helix</keyword>
<dbReference type="Proteomes" id="UP000594681">
    <property type="component" value="Chromosome"/>
</dbReference>
<proteinExistence type="predicted"/>
<keyword evidence="2" id="KW-0812">Transmembrane</keyword>
<feature type="region of interest" description="Disordered" evidence="1">
    <location>
        <begin position="265"/>
        <end position="287"/>
    </location>
</feature>
<feature type="transmembrane region" description="Helical" evidence="2">
    <location>
        <begin position="294"/>
        <end position="318"/>
    </location>
</feature>
<dbReference type="RefSeq" id="WP_165010858.1">
    <property type="nucleotide sequence ID" value="NZ_CP064954.1"/>
</dbReference>
<dbReference type="EMBL" id="CP064954">
    <property type="protein sequence ID" value="QPK79309.1"/>
    <property type="molecule type" value="Genomic_DNA"/>
</dbReference>
<dbReference type="AlphaFoldDB" id="A0A7T0KG33"/>
<evidence type="ECO:0000313" key="4">
    <source>
        <dbReference type="Proteomes" id="UP000594681"/>
    </source>
</evidence>
<protein>
    <submittedName>
        <fullName evidence="3">Uncharacterized protein</fullName>
    </submittedName>
</protein>
<reference evidence="3 4" key="1">
    <citation type="submission" date="2020-11" db="EMBL/GenBank/DDBJ databases">
        <title>Corynebacterium sp. ZJ-599.</title>
        <authorList>
            <person name="Zhou J."/>
        </authorList>
    </citation>
    <scope>NUCLEOTIDE SEQUENCE [LARGE SCALE GENOMIC DNA]</scope>
    <source>
        <strain evidence="3 4">ZJ-599</strain>
    </source>
</reference>
<evidence type="ECO:0000313" key="3">
    <source>
        <dbReference type="EMBL" id="QPK79309.1"/>
    </source>
</evidence>
<name>A0A7T0KG33_9CORY</name>
<sequence length="319" mass="33105">MSAVYIIPGSGFGATRSIALHNLQGSPLARLSGTQDYPVTLHADPAVAGLRVRLDGTPLAIMPAADCAEYPELQWLLDQGLTPQVTARISANGLASTAHLRLPRPGLCIPANNPPTQPYVLLPPGLYGHGAVLTQLPDALGVHPRSRVHVLLKLSTSPAGVEVHLGSHHVGTLADDDAARLAPTIAQHEQRGVMVIARGYLAPRGDESTLTLYAAAKDFDAADVTHAAPMRGEASSFETTTFLAQTPQQPGPLNATGEFPAVQPAGYPTAQPAGYPGADTAHSTKPGGGGASRWGTWALLALVLVAAAAVLISLAFYVF</sequence>
<organism evidence="3 4">
    <name type="scientific">Corynebacterium lizhenjunii</name>
    <dbReference type="NCBI Taxonomy" id="2709394"/>
    <lineage>
        <taxon>Bacteria</taxon>
        <taxon>Bacillati</taxon>
        <taxon>Actinomycetota</taxon>
        <taxon>Actinomycetes</taxon>
        <taxon>Mycobacteriales</taxon>
        <taxon>Corynebacteriaceae</taxon>
        <taxon>Corynebacterium</taxon>
    </lineage>
</organism>
<accession>A0A7T0KG33</accession>
<gene>
    <name evidence="3" type="ORF">G7Y31_00845</name>
</gene>